<name>S3CK13_GLAL2</name>
<protein>
    <recommendedName>
        <fullName evidence="4">TORC1 subunit TCO89</fullName>
    </recommendedName>
</protein>
<keyword evidence="3" id="KW-1185">Reference proteome</keyword>
<dbReference type="OrthoDB" id="5430106at2759"/>
<feature type="compositionally biased region" description="Polar residues" evidence="1">
    <location>
        <begin position="82"/>
        <end position="99"/>
    </location>
</feature>
<sequence>MPSEHMHQSQPQKRPSLGGHQSTNSITSNTHSDSPSAGTSPHQHSAKPKAQKHVVHHSSSKLHKRVPSNKGLQKLTKVHGNDGSQTDLQSKRNASATNLRKNHSAVSLKRNRSTGEVAKRPKSSSSSKSDRKANTSVHFEIGDTDEGEGAWEEASSSASPALSRAPSRSGQSSSKPSAHSSHPTSPRPQSPLRQQDPTPANGARAHAADAKIITERLLQRTPSNTTTTKMSLATAQPTAAHSPDSDAMDKSATATLNSTPKTGSDVVSRFVGGSGTPKDPSSFLNNPRRSHSKGDEVKRAQSMGNFTHHDNSPTPEEEERPLAPRSRKSSNTHNAYNPPQQSRTQQKLWLQRASSNIEPQQMAPSGMGLGLSLHGGGFGNTPLVGATYDGKDKRIKTQLERTGLEYLVVRRHQDPVGQAIKRLDKLPGADRNRRIPGQSRRGTETSGTGSQGGRYGLSQSLRTTGTSRRDGTSTAAGSFDGDADAASDTASNVRRDGDDESVSAVLRSMWDKSFEFGASAD</sequence>
<feature type="region of interest" description="Disordered" evidence="1">
    <location>
        <begin position="1"/>
        <end position="349"/>
    </location>
</feature>
<dbReference type="GeneID" id="19460539"/>
<organism evidence="2 3">
    <name type="scientific">Glarea lozoyensis (strain ATCC 20868 / MF5171)</name>
    <dbReference type="NCBI Taxonomy" id="1116229"/>
    <lineage>
        <taxon>Eukaryota</taxon>
        <taxon>Fungi</taxon>
        <taxon>Dikarya</taxon>
        <taxon>Ascomycota</taxon>
        <taxon>Pezizomycotina</taxon>
        <taxon>Leotiomycetes</taxon>
        <taxon>Helotiales</taxon>
        <taxon>Helotiaceae</taxon>
        <taxon>Glarea</taxon>
    </lineage>
</organism>
<evidence type="ECO:0000313" key="2">
    <source>
        <dbReference type="EMBL" id="EPE25569.1"/>
    </source>
</evidence>
<dbReference type="Proteomes" id="UP000016922">
    <property type="component" value="Unassembled WGS sequence"/>
</dbReference>
<evidence type="ECO:0008006" key="4">
    <source>
        <dbReference type="Google" id="ProtNLM"/>
    </source>
</evidence>
<feature type="compositionally biased region" description="Polar residues" evidence="1">
    <location>
        <begin position="331"/>
        <end position="349"/>
    </location>
</feature>
<feature type="compositionally biased region" description="Basic residues" evidence="1">
    <location>
        <begin position="44"/>
        <end position="67"/>
    </location>
</feature>
<dbReference type="KEGG" id="glz:GLAREA_01481"/>
<evidence type="ECO:0000313" key="3">
    <source>
        <dbReference type="Proteomes" id="UP000016922"/>
    </source>
</evidence>
<evidence type="ECO:0000256" key="1">
    <source>
        <dbReference type="SAM" id="MobiDB-lite"/>
    </source>
</evidence>
<dbReference type="RefSeq" id="XP_008086888.1">
    <property type="nucleotide sequence ID" value="XM_008088697.1"/>
</dbReference>
<dbReference type="GO" id="GO:0000329">
    <property type="term" value="C:fungal-type vacuole membrane"/>
    <property type="evidence" value="ECO:0007669"/>
    <property type="project" value="TreeGrafter"/>
</dbReference>
<dbReference type="EMBL" id="KE145371">
    <property type="protein sequence ID" value="EPE25569.1"/>
    <property type="molecule type" value="Genomic_DNA"/>
</dbReference>
<feature type="region of interest" description="Disordered" evidence="1">
    <location>
        <begin position="418"/>
        <end position="500"/>
    </location>
</feature>
<dbReference type="STRING" id="1116229.S3CK13"/>
<dbReference type="HOGENOM" id="CLU_016311_1_0_1"/>
<dbReference type="GO" id="GO:0031931">
    <property type="term" value="C:TORC1 complex"/>
    <property type="evidence" value="ECO:0007669"/>
    <property type="project" value="TreeGrafter"/>
</dbReference>
<feature type="compositionally biased region" description="Basic and acidic residues" evidence="1">
    <location>
        <begin position="206"/>
        <end position="218"/>
    </location>
</feature>
<proteinExistence type="predicted"/>
<feature type="compositionally biased region" description="Low complexity" evidence="1">
    <location>
        <begin position="462"/>
        <end position="491"/>
    </location>
</feature>
<dbReference type="PANTHER" id="PTHR22794">
    <property type="entry name" value="THAP DOMAIN PROTEIN 11"/>
    <property type="match status" value="1"/>
</dbReference>
<feature type="compositionally biased region" description="Polar residues" evidence="1">
    <location>
        <begin position="8"/>
        <end position="43"/>
    </location>
</feature>
<feature type="compositionally biased region" description="Polar residues" evidence="1">
    <location>
        <begin position="220"/>
        <end position="239"/>
    </location>
</feature>
<feature type="compositionally biased region" description="Low complexity" evidence="1">
    <location>
        <begin position="154"/>
        <end position="184"/>
    </location>
</feature>
<reference evidence="2 3" key="1">
    <citation type="journal article" date="2013" name="BMC Genomics">
        <title>Genomics-driven discovery of the pneumocandin biosynthetic gene cluster in the fungus Glarea lozoyensis.</title>
        <authorList>
            <person name="Chen L."/>
            <person name="Yue Q."/>
            <person name="Zhang X."/>
            <person name="Xiang M."/>
            <person name="Wang C."/>
            <person name="Li S."/>
            <person name="Che Y."/>
            <person name="Ortiz-Lopez F.J."/>
            <person name="Bills G.F."/>
            <person name="Liu X."/>
            <person name="An Z."/>
        </authorList>
    </citation>
    <scope>NUCLEOTIDE SEQUENCE [LARGE SCALE GENOMIC DNA]</scope>
    <source>
        <strain evidence="3">ATCC 20868 / MF5171</strain>
    </source>
</reference>
<feature type="compositionally biased region" description="Acidic residues" evidence="1">
    <location>
        <begin position="142"/>
        <end position="151"/>
    </location>
</feature>
<gene>
    <name evidence="2" type="ORF">GLAREA_01481</name>
</gene>
<dbReference type="PANTHER" id="PTHR22794:SF2">
    <property type="entry name" value="THAP DOMAIN-CONTAINING PROTEIN 11"/>
    <property type="match status" value="1"/>
</dbReference>
<feature type="compositionally biased region" description="Basic and acidic residues" evidence="1">
    <location>
        <begin position="421"/>
        <end position="433"/>
    </location>
</feature>
<accession>S3CK13</accession>
<feature type="compositionally biased region" description="Low complexity" evidence="1">
    <location>
        <begin position="437"/>
        <end position="448"/>
    </location>
</feature>
<dbReference type="AlphaFoldDB" id="S3CK13"/>
<dbReference type="OMA" id="AEWEDTT"/>
<dbReference type="eggNOG" id="ENOG502QSCZ">
    <property type="taxonomic scope" value="Eukaryota"/>
</dbReference>
<feature type="compositionally biased region" description="Polar residues" evidence="1">
    <location>
        <begin position="252"/>
        <end position="262"/>
    </location>
</feature>